<accession>A0A4P6KHU0</accession>
<proteinExistence type="predicted"/>
<dbReference type="RefSeq" id="WP_130111141.1">
    <property type="nucleotide sequence ID" value="NZ_CP035806.1"/>
</dbReference>
<keyword evidence="2" id="KW-1185">Reference proteome</keyword>
<sequence>MSETSHQSEVDEWLSARLASWVETYKKAMLAPVLLRLVELHQPVGVASLAQHLLSSTGWRITERGLYRTIRRLQDEGFLTIAEVDAPRTGAKRKDLALSELGARFLAGVEGAAVDWPVRDR</sequence>
<dbReference type="Gene3D" id="1.10.10.10">
    <property type="entry name" value="Winged helix-like DNA-binding domain superfamily/Winged helix DNA-binding domain"/>
    <property type="match status" value="1"/>
</dbReference>
<dbReference type="SUPFAM" id="SSF46785">
    <property type="entry name" value="Winged helix' DNA-binding domain"/>
    <property type="match status" value="1"/>
</dbReference>
<dbReference type="AlphaFoldDB" id="A0A4P6KHU0"/>
<dbReference type="InterPro" id="IPR036390">
    <property type="entry name" value="WH_DNA-bd_sf"/>
</dbReference>
<dbReference type="InterPro" id="IPR036388">
    <property type="entry name" value="WH-like_DNA-bd_sf"/>
</dbReference>
<protein>
    <submittedName>
        <fullName evidence="1">Uncharacterized protein</fullName>
    </submittedName>
</protein>
<evidence type="ECO:0000313" key="1">
    <source>
        <dbReference type="EMBL" id="QBE50046.1"/>
    </source>
</evidence>
<evidence type="ECO:0000313" key="2">
    <source>
        <dbReference type="Proteomes" id="UP000289260"/>
    </source>
</evidence>
<organism evidence="1 2">
    <name type="scientific">Leucobacter triazinivorans</name>
    <dbReference type="NCBI Taxonomy" id="1784719"/>
    <lineage>
        <taxon>Bacteria</taxon>
        <taxon>Bacillati</taxon>
        <taxon>Actinomycetota</taxon>
        <taxon>Actinomycetes</taxon>
        <taxon>Micrococcales</taxon>
        <taxon>Microbacteriaceae</taxon>
        <taxon>Leucobacter</taxon>
    </lineage>
</organism>
<dbReference type="EMBL" id="CP035806">
    <property type="protein sequence ID" value="QBE50046.1"/>
    <property type="molecule type" value="Genomic_DNA"/>
</dbReference>
<gene>
    <name evidence="1" type="ORF">EVS81_15415</name>
</gene>
<dbReference type="Proteomes" id="UP000289260">
    <property type="component" value="Chromosome"/>
</dbReference>
<reference evidence="1 2" key="1">
    <citation type="submission" date="2019-02" db="EMBL/GenBank/DDBJ databases">
        <authorList>
            <person name="Sun L."/>
            <person name="Pan D."/>
            <person name="Wu X."/>
        </authorList>
    </citation>
    <scope>NUCLEOTIDE SEQUENCE [LARGE SCALE GENOMIC DNA]</scope>
    <source>
        <strain evidence="1 2">JW-1</strain>
    </source>
</reference>
<name>A0A4P6KHU0_9MICO</name>
<dbReference type="KEGG" id="ltr:EVS81_15415"/>
<dbReference type="OrthoDB" id="4804357at2"/>